<keyword evidence="5" id="KW-1185">Reference proteome</keyword>
<dbReference type="Pfam" id="PF00571">
    <property type="entry name" value="CBS"/>
    <property type="match status" value="2"/>
</dbReference>
<evidence type="ECO:0000259" key="3">
    <source>
        <dbReference type="PROSITE" id="PS51371"/>
    </source>
</evidence>
<comment type="caution">
    <text evidence="4">The sequence shown here is derived from an EMBL/GenBank/DDBJ whole genome shotgun (WGS) entry which is preliminary data.</text>
</comment>
<dbReference type="InterPro" id="IPR046342">
    <property type="entry name" value="CBS_dom_sf"/>
</dbReference>
<dbReference type="SUPFAM" id="SSF54631">
    <property type="entry name" value="CBS-domain pair"/>
    <property type="match status" value="1"/>
</dbReference>
<dbReference type="PANTHER" id="PTHR43080:SF26">
    <property type="entry name" value="REGULATORY PROTEIN"/>
    <property type="match status" value="1"/>
</dbReference>
<sequence length="152" mass="16527">MLKASDVMTKDVITVTRKTDVRELAELFVTHRISSIPVVEDGVLVGMVTETDLIEKDRNLHIPTVFSLFDGVFYLESGKVLEQQLKKITGHTVGDICSGKLAAVSPDTEISTIADLMSANRYNAVPVVQDGSLVGIVARIDLIRTMIAQGDV</sequence>
<keyword evidence="1 2" id="KW-0129">CBS domain</keyword>
<reference evidence="4 5" key="1">
    <citation type="submission" date="2021-05" db="EMBL/GenBank/DDBJ databases">
        <title>The draft genome of Geobacter pelophilus DSM 12255.</title>
        <authorList>
            <person name="Xu Z."/>
            <person name="Masuda Y."/>
            <person name="Itoh H."/>
            <person name="Senoo K."/>
        </authorList>
    </citation>
    <scope>NUCLEOTIDE SEQUENCE [LARGE SCALE GENOMIC DNA]</scope>
    <source>
        <strain evidence="4 5">DSM 12255</strain>
    </source>
</reference>
<dbReference type="AlphaFoldDB" id="A0AAW4KW76"/>
<dbReference type="EMBL" id="JAHCVJ010000001">
    <property type="protein sequence ID" value="MBT0662803.1"/>
    <property type="molecule type" value="Genomic_DNA"/>
</dbReference>
<evidence type="ECO:0000313" key="4">
    <source>
        <dbReference type="EMBL" id="MBT0662803.1"/>
    </source>
</evidence>
<gene>
    <name evidence="4" type="ORF">KI809_00685</name>
</gene>
<dbReference type="PROSITE" id="PS51371">
    <property type="entry name" value="CBS"/>
    <property type="match status" value="2"/>
</dbReference>
<dbReference type="SMART" id="SM00116">
    <property type="entry name" value="CBS"/>
    <property type="match status" value="2"/>
</dbReference>
<dbReference type="CDD" id="cd04586">
    <property type="entry name" value="CBS_pair_BON_assoc"/>
    <property type="match status" value="1"/>
</dbReference>
<dbReference type="PANTHER" id="PTHR43080">
    <property type="entry name" value="CBS DOMAIN-CONTAINING PROTEIN CBSX3, MITOCHONDRIAL"/>
    <property type="match status" value="1"/>
</dbReference>
<evidence type="ECO:0000256" key="2">
    <source>
        <dbReference type="PROSITE-ProRule" id="PRU00703"/>
    </source>
</evidence>
<dbReference type="InterPro" id="IPR051257">
    <property type="entry name" value="Diverse_CBS-Domain"/>
</dbReference>
<proteinExistence type="predicted"/>
<evidence type="ECO:0000256" key="1">
    <source>
        <dbReference type="ARBA" id="ARBA00023122"/>
    </source>
</evidence>
<dbReference type="Proteomes" id="UP000811899">
    <property type="component" value="Unassembled WGS sequence"/>
</dbReference>
<organism evidence="4 5">
    <name type="scientific">Geoanaerobacter pelophilus</name>
    <dbReference type="NCBI Taxonomy" id="60036"/>
    <lineage>
        <taxon>Bacteria</taxon>
        <taxon>Pseudomonadati</taxon>
        <taxon>Thermodesulfobacteriota</taxon>
        <taxon>Desulfuromonadia</taxon>
        <taxon>Geobacterales</taxon>
        <taxon>Geobacteraceae</taxon>
        <taxon>Geoanaerobacter</taxon>
    </lineage>
</organism>
<evidence type="ECO:0000313" key="5">
    <source>
        <dbReference type="Proteomes" id="UP000811899"/>
    </source>
</evidence>
<feature type="domain" description="CBS" evidence="3">
    <location>
        <begin position="8"/>
        <end position="64"/>
    </location>
</feature>
<dbReference type="Gene3D" id="3.10.580.10">
    <property type="entry name" value="CBS-domain"/>
    <property type="match status" value="1"/>
</dbReference>
<dbReference type="InterPro" id="IPR000644">
    <property type="entry name" value="CBS_dom"/>
</dbReference>
<accession>A0AAW4KW76</accession>
<name>A0AAW4KW76_9BACT</name>
<dbReference type="RefSeq" id="WP_214169600.1">
    <property type="nucleotide sequence ID" value="NZ_JAHCVJ010000001.1"/>
</dbReference>
<feature type="domain" description="CBS" evidence="3">
    <location>
        <begin position="96"/>
        <end position="152"/>
    </location>
</feature>
<protein>
    <submittedName>
        <fullName evidence="4">CBS domain-containing protein</fullName>
    </submittedName>
</protein>